<gene>
    <name evidence="1" type="ORF">PHMEG_00016496</name>
</gene>
<evidence type="ECO:0000313" key="2">
    <source>
        <dbReference type="Proteomes" id="UP000198211"/>
    </source>
</evidence>
<reference evidence="2" key="1">
    <citation type="submission" date="2017-03" db="EMBL/GenBank/DDBJ databases">
        <title>Phytopthora megakarya and P. palmivora, two closely related causual agents of cacao black pod achieved similar genome size and gene model numbers by different mechanisms.</title>
        <authorList>
            <person name="Ali S."/>
            <person name="Shao J."/>
            <person name="Larry D.J."/>
            <person name="Kronmiller B."/>
            <person name="Shen D."/>
            <person name="Strem M.D."/>
            <person name="Melnick R.L."/>
            <person name="Guiltinan M.J."/>
            <person name="Tyler B.M."/>
            <person name="Meinhardt L.W."/>
            <person name="Bailey B.A."/>
        </authorList>
    </citation>
    <scope>NUCLEOTIDE SEQUENCE [LARGE SCALE GENOMIC DNA]</scope>
    <source>
        <strain evidence="2">zdho120</strain>
    </source>
</reference>
<dbReference type="OrthoDB" id="125506at2759"/>
<dbReference type="AlphaFoldDB" id="A0A225VYV9"/>
<protein>
    <submittedName>
        <fullName evidence="1">Uncharacterized protein</fullName>
    </submittedName>
</protein>
<proteinExistence type="predicted"/>
<comment type="caution">
    <text evidence="1">The sequence shown here is derived from an EMBL/GenBank/DDBJ whole genome shotgun (WGS) entry which is preliminary data.</text>
</comment>
<dbReference type="STRING" id="4795.A0A225VYV9"/>
<organism evidence="1 2">
    <name type="scientific">Phytophthora megakarya</name>
    <dbReference type="NCBI Taxonomy" id="4795"/>
    <lineage>
        <taxon>Eukaryota</taxon>
        <taxon>Sar</taxon>
        <taxon>Stramenopiles</taxon>
        <taxon>Oomycota</taxon>
        <taxon>Peronosporomycetes</taxon>
        <taxon>Peronosporales</taxon>
        <taxon>Peronosporaceae</taxon>
        <taxon>Phytophthora</taxon>
    </lineage>
</organism>
<accession>A0A225VYV9</accession>
<keyword evidence="2" id="KW-1185">Reference proteome</keyword>
<name>A0A225VYV9_9STRA</name>
<dbReference type="EMBL" id="NBNE01002387">
    <property type="protein sequence ID" value="OWZ10626.1"/>
    <property type="molecule type" value="Genomic_DNA"/>
</dbReference>
<dbReference type="Proteomes" id="UP000198211">
    <property type="component" value="Unassembled WGS sequence"/>
</dbReference>
<sequence>MLNRVAEPAGATATLTSHSFRRGGAQHANGDDRLAAQWIFDRGAWGMTKTNKAFAYITDTTREDRKVARVLSGWATDELPVVLDIAKLDHARETRTIASPPLQLMYCLKQHTLNVSTKVLSVLTAYLIRYYPQLKELAPTSPIVTRVEECLSAAHIMRADMLAWAVALNNEPLRLLKREMNFKTRKVTSPSTDHLVAVIHELIETNRTLALCLTILEARLLTPKKRLANTEAEQVGVTSRTKTQVQEEASHQPSTTWYEWYISVPRAWASSDHQKKSESRHVVVFMKLFLVDGFTLDINADDYKDQVLGVGRQAEAAVLAFLKTRKSNAKGAGSVLRALRPLHKSGALDEYIVGYKRLLAIDRIQDPAPVETQDILATVGHV</sequence>
<evidence type="ECO:0000313" key="1">
    <source>
        <dbReference type="EMBL" id="OWZ10626.1"/>
    </source>
</evidence>